<keyword evidence="2" id="KW-0812">Transmembrane</keyword>
<evidence type="ECO:0000256" key="2">
    <source>
        <dbReference type="SAM" id="Phobius"/>
    </source>
</evidence>
<reference evidence="3 4" key="1">
    <citation type="submission" date="2018-08" db="EMBL/GenBank/DDBJ databases">
        <title>A genome reference for cultivated species of the human gut microbiota.</title>
        <authorList>
            <person name="Zou Y."/>
            <person name="Xue W."/>
            <person name="Luo G."/>
        </authorList>
    </citation>
    <scope>NUCLEOTIDE SEQUENCE [LARGE SCALE GENOMIC DNA]</scope>
    <source>
        <strain evidence="3 4">AF42-9</strain>
    </source>
</reference>
<dbReference type="AlphaFoldDB" id="A0A415GSJ0"/>
<comment type="caution">
    <text evidence="3">The sequence shown here is derived from an EMBL/GenBank/DDBJ whole genome shotgun (WGS) entry which is preliminary data.</text>
</comment>
<evidence type="ECO:0000256" key="1">
    <source>
        <dbReference type="SAM" id="MobiDB-lite"/>
    </source>
</evidence>
<evidence type="ECO:0000313" key="3">
    <source>
        <dbReference type="EMBL" id="RHK53316.1"/>
    </source>
</evidence>
<accession>A0A415GSJ0</accession>
<keyword evidence="2" id="KW-1133">Transmembrane helix</keyword>
<dbReference type="RefSeq" id="WP_118354401.1">
    <property type="nucleotide sequence ID" value="NZ_CATYDQ010000013.1"/>
</dbReference>
<feature type="region of interest" description="Disordered" evidence="1">
    <location>
        <begin position="45"/>
        <end position="79"/>
    </location>
</feature>
<dbReference type="EMBL" id="QRNO01000001">
    <property type="protein sequence ID" value="RHK53316.1"/>
    <property type="molecule type" value="Genomic_DNA"/>
</dbReference>
<gene>
    <name evidence="3" type="ORF">DW060_00375</name>
</gene>
<keyword evidence="2" id="KW-0472">Membrane</keyword>
<name>A0A415GSJ0_9BACT</name>
<evidence type="ECO:0000313" key="4">
    <source>
        <dbReference type="Proteomes" id="UP000286598"/>
    </source>
</evidence>
<feature type="compositionally biased region" description="Low complexity" evidence="1">
    <location>
        <begin position="45"/>
        <end position="73"/>
    </location>
</feature>
<protein>
    <submittedName>
        <fullName evidence="3">Uncharacterized protein</fullName>
    </submittedName>
</protein>
<proteinExistence type="predicted"/>
<keyword evidence="4" id="KW-1185">Reference proteome</keyword>
<organism evidence="3 4">
    <name type="scientific">Leyella stercorea</name>
    <dbReference type="NCBI Taxonomy" id="363265"/>
    <lineage>
        <taxon>Bacteria</taxon>
        <taxon>Pseudomonadati</taxon>
        <taxon>Bacteroidota</taxon>
        <taxon>Bacteroidia</taxon>
        <taxon>Bacteroidales</taxon>
        <taxon>Prevotellaceae</taxon>
        <taxon>Leyella</taxon>
    </lineage>
</organism>
<dbReference type="Proteomes" id="UP000286598">
    <property type="component" value="Unassembled WGS sequence"/>
</dbReference>
<sequence length="131" mass="15134">MEGLAFIFALIYLAFLVYLLVKFIQLCNDTRDIKNLLVANLNLKKSKSSSSEEQNLNLEKSKSSSSEKQNLNKPKFKEGDLVVEKSTQKQLRLGNFYNNSWVCLSNGQEYKNLKEHDLYTWDEYLASIGKK</sequence>
<feature type="transmembrane region" description="Helical" evidence="2">
    <location>
        <begin position="6"/>
        <end position="24"/>
    </location>
</feature>